<organism evidence="1 2">
    <name type="scientific">Coniosporium uncinatum</name>
    <dbReference type="NCBI Taxonomy" id="93489"/>
    <lineage>
        <taxon>Eukaryota</taxon>
        <taxon>Fungi</taxon>
        <taxon>Dikarya</taxon>
        <taxon>Ascomycota</taxon>
        <taxon>Pezizomycotina</taxon>
        <taxon>Dothideomycetes</taxon>
        <taxon>Dothideomycetes incertae sedis</taxon>
        <taxon>Coniosporium</taxon>
    </lineage>
</organism>
<reference evidence="1" key="1">
    <citation type="submission" date="2024-09" db="EMBL/GenBank/DDBJ databases">
        <title>Black Yeasts Isolated from many extreme environments.</title>
        <authorList>
            <person name="Coleine C."/>
            <person name="Stajich J.E."/>
            <person name="Selbmann L."/>
        </authorList>
    </citation>
    <scope>NUCLEOTIDE SEQUENCE</scope>
    <source>
        <strain evidence="1">CCFEE 5737</strain>
    </source>
</reference>
<gene>
    <name evidence="1" type="ORF">LTS18_009660</name>
</gene>
<protein>
    <submittedName>
        <fullName evidence="1">Uncharacterized protein</fullName>
    </submittedName>
</protein>
<proteinExistence type="predicted"/>
<dbReference type="EMBL" id="JAWDJW010008969">
    <property type="protein sequence ID" value="KAK3059955.1"/>
    <property type="molecule type" value="Genomic_DNA"/>
</dbReference>
<sequence>LQTPRLKRLAEIVSAQAIAQQEKMEMEAHTNGNGYDIDGLPEEGEERIEYA</sequence>
<feature type="non-terminal residue" evidence="1">
    <location>
        <position position="1"/>
    </location>
</feature>
<evidence type="ECO:0000313" key="2">
    <source>
        <dbReference type="Proteomes" id="UP001186974"/>
    </source>
</evidence>
<dbReference type="Proteomes" id="UP001186974">
    <property type="component" value="Unassembled WGS sequence"/>
</dbReference>
<evidence type="ECO:0000313" key="1">
    <source>
        <dbReference type="EMBL" id="KAK3059955.1"/>
    </source>
</evidence>
<comment type="caution">
    <text evidence="1">The sequence shown here is derived from an EMBL/GenBank/DDBJ whole genome shotgun (WGS) entry which is preliminary data.</text>
</comment>
<accession>A0ACC3D0Q2</accession>
<name>A0ACC3D0Q2_9PEZI</name>
<keyword evidence="2" id="KW-1185">Reference proteome</keyword>